<evidence type="ECO:0000313" key="1">
    <source>
        <dbReference type="EMBL" id="TLD41814.1"/>
    </source>
</evidence>
<dbReference type="Proteomes" id="UP000319783">
    <property type="component" value="Unassembled WGS sequence"/>
</dbReference>
<gene>
    <name evidence="1" type="ORF">JETT_1904</name>
</gene>
<proteinExistence type="predicted"/>
<dbReference type="EMBL" id="SULG01000035">
    <property type="protein sequence ID" value="TLD41814.1"/>
    <property type="molecule type" value="Genomic_DNA"/>
</dbReference>
<comment type="caution">
    <text evidence="1">The sequence shown here is derived from an EMBL/GenBank/DDBJ whole genome shotgun (WGS) entry which is preliminary data.</text>
</comment>
<evidence type="ECO:0000313" key="2">
    <source>
        <dbReference type="Proteomes" id="UP000319783"/>
    </source>
</evidence>
<dbReference type="AlphaFoldDB" id="A0A533QAS9"/>
<sequence length="38" mass="4356">MRLYVRCKILRLYRGIKSPLLGGALEVGKKENSLSFVF</sequence>
<name>A0A533QAS9_9BACT</name>
<organism evidence="1 2">
    <name type="scientific">Candidatus Jettenia ecosi</name>
    <dbReference type="NCBI Taxonomy" id="2494326"/>
    <lineage>
        <taxon>Bacteria</taxon>
        <taxon>Pseudomonadati</taxon>
        <taxon>Planctomycetota</taxon>
        <taxon>Candidatus Brocadiia</taxon>
        <taxon>Candidatus Brocadiales</taxon>
        <taxon>Candidatus Brocadiaceae</taxon>
        <taxon>Candidatus Jettenia</taxon>
    </lineage>
</organism>
<protein>
    <submittedName>
        <fullName evidence="1">Uncharacterized protein</fullName>
    </submittedName>
</protein>
<accession>A0A533QAS9</accession>
<reference evidence="1 2" key="1">
    <citation type="submission" date="2019-04" db="EMBL/GenBank/DDBJ databases">
        <title>Genome of a novel bacterium Candidatus Jettenia ecosi reconstructed from metagenome of an anammox bioreactor.</title>
        <authorList>
            <person name="Mardanov A.V."/>
            <person name="Beletsky A.V."/>
            <person name="Ravin N.V."/>
            <person name="Botchkova E.A."/>
            <person name="Litti Y.V."/>
            <person name="Nozhevnikova A.N."/>
        </authorList>
    </citation>
    <scope>NUCLEOTIDE SEQUENCE [LARGE SCALE GENOMIC DNA]</scope>
    <source>
        <strain evidence="1">J2</strain>
    </source>
</reference>